<comment type="caution">
    <text evidence="3">The sequence shown here is derived from an EMBL/GenBank/DDBJ whole genome shotgun (WGS) entry which is preliminary data.</text>
</comment>
<dbReference type="AlphaFoldDB" id="A0A820CVA3"/>
<feature type="region of interest" description="Disordered" evidence="1">
    <location>
        <begin position="1"/>
        <end position="47"/>
    </location>
</feature>
<protein>
    <submittedName>
        <fullName evidence="3">Uncharacterized protein</fullName>
    </submittedName>
</protein>
<sequence length="74" mass="8368">MREITACRRIDSGNISSGNSDKSDALSSESESPRSSSPSNDWSIKFQPLPKRTESTGIWDGYQTKEEFIMMHLR</sequence>
<reference evidence="3" key="1">
    <citation type="submission" date="2021-02" db="EMBL/GenBank/DDBJ databases">
        <authorList>
            <person name="Nowell W R."/>
        </authorList>
    </citation>
    <scope>NUCLEOTIDE SEQUENCE</scope>
</reference>
<dbReference type="EMBL" id="CAJOBQ010000037">
    <property type="protein sequence ID" value="CAF4227074.1"/>
    <property type="molecule type" value="Genomic_DNA"/>
</dbReference>
<evidence type="ECO:0000313" key="4">
    <source>
        <dbReference type="Proteomes" id="UP000663862"/>
    </source>
</evidence>
<evidence type="ECO:0000313" key="2">
    <source>
        <dbReference type="EMBL" id="CAF3635175.1"/>
    </source>
</evidence>
<dbReference type="EMBL" id="CAJNYU010003079">
    <property type="protein sequence ID" value="CAF3635175.1"/>
    <property type="molecule type" value="Genomic_DNA"/>
</dbReference>
<feature type="compositionally biased region" description="Low complexity" evidence="1">
    <location>
        <begin position="25"/>
        <end position="43"/>
    </location>
</feature>
<evidence type="ECO:0000256" key="1">
    <source>
        <dbReference type="SAM" id="MobiDB-lite"/>
    </source>
</evidence>
<dbReference type="Proteomes" id="UP000663862">
    <property type="component" value="Unassembled WGS sequence"/>
</dbReference>
<proteinExistence type="predicted"/>
<name>A0A820CVA3_9BILA</name>
<gene>
    <name evidence="2" type="ORF">FME351_LOCUS23656</name>
    <name evidence="3" type="ORF">TSG867_LOCUS1644</name>
</gene>
<dbReference type="Proteomes" id="UP000663869">
    <property type="component" value="Unassembled WGS sequence"/>
</dbReference>
<organism evidence="3 4">
    <name type="scientific">Rotaria socialis</name>
    <dbReference type="NCBI Taxonomy" id="392032"/>
    <lineage>
        <taxon>Eukaryota</taxon>
        <taxon>Metazoa</taxon>
        <taxon>Spiralia</taxon>
        <taxon>Gnathifera</taxon>
        <taxon>Rotifera</taxon>
        <taxon>Eurotatoria</taxon>
        <taxon>Bdelloidea</taxon>
        <taxon>Philodinida</taxon>
        <taxon>Philodinidae</taxon>
        <taxon>Rotaria</taxon>
    </lineage>
</organism>
<feature type="compositionally biased region" description="Basic and acidic residues" evidence="1">
    <location>
        <begin position="1"/>
        <end position="11"/>
    </location>
</feature>
<accession>A0A820CVA3</accession>
<evidence type="ECO:0000313" key="3">
    <source>
        <dbReference type="EMBL" id="CAF4227074.1"/>
    </source>
</evidence>